<sequence>ESQQEEFQVMQQEESQRQENFQVIQPDESQAIQYKESQVMQYEVQITLHKEFQTIQQVTQDTSSVMQHEFNSTTTQVSHQIIHKKKTKAYMQRNSSEVKQAILNFIQKYSRPNSTY</sequence>
<dbReference type="Proteomes" id="UP000789920">
    <property type="component" value="Unassembled WGS sequence"/>
</dbReference>
<protein>
    <submittedName>
        <fullName evidence="1">1304_t:CDS:1</fullName>
    </submittedName>
</protein>
<dbReference type="EMBL" id="CAJVQC010117143">
    <property type="protein sequence ID" value="CAG8837268.1"/>
    <property type="molecule type" value="Genomic_DNA"/>
</dbReference>
<evidence type="ECO:0000313" key="2">
    <source>
        <dbReference type="Proteomes" id="UP000789920"/>
    </source>
</evidence>
<feature type="non-terminal residue" evidence="1">
    <location>
        <position position="1"/>
    </location>
</feature>
<comment type="caution">
    <text evidence="1">The sequence shown here is derived from an EMBL/GenBank/DDBJ whole genome shotgun (WGS) entry which is preliminary data.</text>
</comment>
<keyword evidence="2" id="KW-1185">Reference proteome</keyword>
<proteinExistence type="predicted"/>
<evidence type="ECO:0000313" key="1">
    <source>
        <dbReference type="EMBL" id="CAG8837268.1"/>
    </source>
</evidence>
<organism evidence="1 2">
    <name type="scientific">Racocetra persica</name>
    <dbReference type="NCBI Taxonomy" id="160502"/>
    <lineage>
        <taxon>Eukaryota</taxon>
        <taxon>Fungi</taxon>
        <taxon>Fungi incertae sedis</taxon>
        <taxon>Mucoromycota</taxon>
        <taxon>Glomeromycotina</taxon>
        <taxon>Glomeromycetes</taxon>
        <taxon>Diversisporales</taxon>
        <taxon>Gigasporaceae</taxon>
        <taxon>Racocetra</taxon>
    </lineage>
</organism>
<reference evidence="1" key="1">
    <citation type="submission" date="2021-06" db="EMBL/GenBank/DDBJ databases">
        <authorList>
            <person name="Kallberg Y."/>
            <person name="Tangrot J."/>
            <person name="Rosling A."/>
        </authorList>
    </citation>
    <scope>NUCLEOTIDE SEQUENCE</scope>
    <source>
        <strain evidence="1">MA461A</strain>
    </source>
</reference>
<accession>A0ACA9SFY1</accession>
<name>A0ACA9SFY1_9GLOM</name>
<gene>
    <name evidence="1" type="ORF">RPERSI_LOCUS30240</name>
</gene>